<dbReference type="PROSITE" id="PS50800">
    <property type="entry name" value="SAP"/>
    <property type="match status" value="1"/>
</dbReference>
<name>A0ABR2YDH6_9CHLO</name>
<dbReference type="SMART" id="SM01232">
    <property type="entry name" value="H2TH"/>
    <property type="match status" value="1"/>
</dbReference>
<keyword evidence="14" id="KW-1185">Reference proteome</keyword>
<evidence type="ECO:0000256" key="5">
    <source>
        <dbReference type="ARBA" id="ARBA00023125"/>
    </source>
</evidence>
<keyword evidence="9" id="KW-0326">Glycosidase</keyword>
<dbReference type="InterPro" id="IPR015886">
    <property type="entry name" value="H2TH_FPG"/>
</dbReference>
<keyword evidence="4" id="KW-0378">Hydrolase</keyword>
<dbReference type="Proteomes" id="UP001491310">
    <property type="component" value="Unassembled WGS sequence"/>
</dbReference>
<evidence type="ECO:0000256" key="8">
    <source>
        <dbReference type="ARBA" id="ARBA00023268"/>
    </source>
</evidence>
<sequence>MVEGHQCHRVVHAHKKVLLGQRFRAASPNGKFMDGAKAIDQQPLTRIECHGKNLFYFFGEGEGAVVLHAHFGMSGAFKTLPRGGSPPETTPNTRLLLTGERVVALLSAMIVQHGGLDLYEEKVAKLGPDPLREDADKERLWAVMQKSKKSIGQLLMDQTAVAGIGNIYRAEILFKAGVHPEEPGRLVSREGFELIWRHSVDLLQRGFKSGSILTVDADEAKILGPPWQRRYIYNHKSCGRCGSAISTWIIQARTCYACLTCQPLQAGTELNPERAKILAAATGTKVFNSHCAPEPPRADSNPRSKAAAALGRLTVAALKEKLKELNEPLDGKKAQLVERLATALQTATLATTVGEEEGESAAEVAAGANALMKAEAAALQPGTQGLGHIATAEEAALEKARAGEGRNVEHVALETEGTLGLAATQSKTGAKAAPRRAAARMVKAEAPAAELPALQASGKLTIRKRRTASVAGRSTRSKSAAQTAEARGIGLDVPYEWGNPETTER</sequence>
<dbReference type="EC" id="4.2.99.18" evidence="2"/>
<dbReference type="PANTHER" id="PTHR42697:SF1">
    <property type="entry name" value="ENDONUCLEASE 8"/>
    <property type="match status" value="1"/>
</dbReference>
<dbReference type="InterPro" id="IPR010979">
    <property type="entry name" value="Ribosomal_uS13-like_H2TH"/>
</dbReference>
<evidence type="ECO:0000259" key="11">
    <source>
        <dbReference type="PROSITE" id="PS50800"/>
    </source>
</evidence>
<dbReference type="Gene3D" id="1.10.8.50">
    <property type="match status" value="1"/>
</dbReference>
<dbReference type="PROSITE" id="PS51068">
    <property type="entry name" value="FPG_CAT"/>
    <property type="match status" value="1"/>
</dbReference>
<evidence type="ECO:0000256" key="2">
    <source>
        <dbReference type="ARBA" id="ARBA00012720"/>
    </source>
</evidence>
<dbReference type="InterPro" id="IPR003034">
    <property type="entry name" value="SAP_dom"/>
</dbReference>
<dbReference type="InterPro" id="IPR036361">
    <property type="entry name" value="SAP_dom_sf"/>
</dbReference>
<dbReference type="Gene3D" id="1.10.720.30">
    <property type="entry name" value="SAP domain"/>
    <property type="match status" value="1"/>
</dbReference>
<keyword evidence="6" id="KW-0234">DNA repair</keyword>
<protein>
    <recommendedName>
        <fullName evidence="2">DNA-(apurinic or apyrimidinic site) lyase</fullName>
        <ecNumber evidence="2">4.2.99.18</ecNumber>
    </recommendedName>
</protein>
<dbReference type="SUPFAM" id="SSF81624">
    <property type="entry name" value="N-terminal domain of MutM-like DNA repair proteins"/>
    <property type="match status" value="1"/>
</dbReference>
<keyword evidence="3" id="KW-0227">DNA damage</keyword>
<keyword evidence="8" id="KW-0511">Multifunctional enzyme</keyword>
<dbReference type="Pfam" id="PF06831">
    <property type="entry name" value="H2TH"/>
    <property type="match status" value="1"/>
</dbReference>
<evidence type="ECO:0000259" key="12">
    <source>
        <dbReference type="PROSITE" id="PS51068"/>
    </source>
</evidence>
<evidence type="ECO:0000256" key="4">
    <source>
        <dbReference type="ARBA" id="ARBA00022801"/>
    </source>
</evidence>
<feature type="region of interest" description="Disordered" evidence="10">
    <location>
        <begin position="463"/>
        <end position="505"/>
    </location>
</feature>
<dbReference type="InterPro" id="IPR035937">
    <property type="entry name" value="FPG_N"/>
</dbReference>
<dbReference type="SUPFAM" id="SSF68906">
    <property type="entry name" value="SAP domain"/>
    <property type="match status" value="1"/>
</dbReference>
<comment type="caution">
    <text evidence="13">The sequence shown here is derived from an EMBL/GenBank/DDBJ whole genome shotgun (WGS) entry which is preliminary data.</text>
</comment>
<dbReference type="SMART" id="SM00898">
    <property type="entry name" value="Fapy_DNA_glyco"/>
    <property type="match status" value="1"/>
</dbReference>
<organism evidence="13 14">
    <name type="scientific">Coccomyxa subellipsoidea</name>
    <dbReference type="NCBI Taxonomy" id="248742"/>
    <lineage>
        <taxon>Eukaryota</taxon>
        <taxon>Viridiplantae</taxon>
        <taxon>Chlorophyta</taxon>
        <taxon>core chlorophytes</taxon>
        <taxon>Trebouxiophyceae</taxon>
        <taxon>Trebouxiophyceae incertae sedis</taxon>
        <taxon>Coccomyxaceae</taxon>
        <taxon>Coccomyxa</taxon>
    </lineage>
</organism>
<evidence type="ECO:0000256" key="6">
    <source>
        <dbReference type="ARBA" id="ARBA00023204"/>
    </source>
</evidence>
<evidence type="ECO:0000313" key="13">
    <source>
        <dbReference type="EMBL" id="KAK9902765.1"/>
    </source>
</evidence>
<evidence type="ECO:0000313" key="14">
    <source>
        <dbReference type="Proteomes" id="UP001491310"/>
    </source>
</evidence>
<feature type="domain" description="SAP" evidence="11">
    <location>
        <begin position="310"/>
        <end position="344"/>
    </location>
</feature>
<dbReference type="InterPro" id="IPR012319">
    <property type="entry name" value="FPG_cat"/>
</dbReference>
<accession>A0ABR2YDH6</accession>
<feature type="domain" description="Formamidopyrimidine-DNA glycosylase catalytic" evidence="12">
    <location>
        <begin position="2"/>
        <end position="104"/>
    </location>
</feature>
<reference evidence="13 14" key="1">
    <citation type="journal article" date="2024" name="Nat. Commun.">
        <title>Phylogenomics reveals the evolutionary origins of lichenization in chlorophyte algae.</title>
        <authorList>
            <person name="Puginier C."/>
            <person name="Libourel C."/>
            <person name="Otte J."/>
            <person name="Skaloud P."/>
            <person name="Haon M."/>
            <person name="Grisel S."/>
            <person name="Petersen M."/>
            <person name="Berrin J.G."/>
            <person name="Delaux P.M."/>
            <person name="Dal Grande F."/>
            <person name="Keller J."/>
        </authorList>
    </citation>
    <scope>NUCLEOTIDE SEQUENCE [LARGE SCALE GENOMIC DNA]</scope>
    <source>
        <strain evidence="13 14">SAG 216-7</strain>
    </source>
</reference>
<feature type="compositionally biased region" description="Polar residues" evidence="10">
    <location>
        <begin position="472"/>
        <end position="482"/>
    </location>
</feature>
<dbReference type="Gene3D" id="3.20.190.10">
    <property type="entry name" value="MutM-like, N-terminal"/>
    <property type="match status" value="1"/>
</dbReference>
<evidence type="ECO:0000256" key="10">
    <source>
        <dbReference type="SAM" id="MobiDB-lite"/>
    </source>
</evidence>
<proteinExistence type="inferred from homology"/>
<keyword evidence="7" id="KW-0456">Lyase</keyword>
<evidence type="ECO:0000256" key="7">
    <source>
        <dbReference type="ARBA" id="ARBA00023239"/>
    </source>
</evidence>
<evidence type="ECO:0000256" key="3">
    <source>
        <dbReference type="ARBA" id="ARBA00022763"/>
    </source>
</evidence>
<comment type="similarity">
    <text evidence="1">Belongs to the FPG family.</text>
</comment>
<dbReference type="SUPFAM" id="SSF46946">
    <property type="entry name" value="S13-like H2TH domain"/>
    <property type="match status" value="1"/>
</dbReference>
<dbReference type="PANTHER" id="PTHR42697">
    <property type="entry name" value="ENDONUCLEASE 8"/>
    <property type="match status" value="1"/>
</dbReference>
<dbReference type="EMBL" id="JALJOT010000015">
    <property type="protein sequence ID" value="KAK9902765.1"/>
    <property type="molecule type" value="Genomic_DNA"/>
</dbReference>
<gene>
    <name evidence="13" type="ORF">WJX75_005429</name>
</gene>
<evidence type="ECO:0000256" key="9">
    <source>
        <dbReference type="ARBA" id="ARBA00023295"/>
    </source>
</evidence>
<dbReference type="SMART" id="SM00513">
    <property type="entry name" value="SAP"/>
    <property type="match status" value="1"/>
</dbReference>
<keyword evidence="5" id="KW-0238">DNA-binding</keyword>
<dbReference type="Pfam" id="PF02037">
    <property type="entry name" value="SAP"/>
    <property type="match status" value="1"/>
</dbReference>
<evidence type="ECO:0000256" key="1">
    <source>
        <dbReference type="ARBA" id="ARBA00009409"/>
    </source>
</evidence>